<comment type="caution">
    <text evidence="1">The sequence shown here is derived from an EMBL/GenBank/DDBJ whole genome shotgun (WGS) entry which is preliminary data.</text>
</comment>
<name>A0A835GWB6_9MAGN</name>
<dbReference type="EMBL" id="JADFTS010000009">
    <property type="protein sequence ID" value="KAF9588725.1"/>
    <property type="molecule type" value="Genomic_DNA"/>
</dbReference>
<gene>
    <name evidence="1" type="ORF">IFM89_015162</name>
</gene>
<dbReference type="Proteomes" id="UP000631114">
    <property type="component" value="Unassembled WGS sequence"/>
</dbReference>
<keyword evidence="2" id="KW-1185">Reference proteome</keyword>
<evidence type="ECO:0000313" key="2">
    <source>
        <dbReference type="Proteomes" id="UP000631114"/>
    </source>
</evidence>
<reference evidence="1 2" key="1">
    <citation type="submission" date="2020-10" db="EMBL/GenBank/DDBJ databases">
        <title>The Coptis chinensis genome and diversification of protoberbering-type alkaloids.</title>
        <authorList>
            <person name="Wang B."/>
            <person name="Shu S."/>
            <person name="Song C."/>
            <person name="Liu Y."/>
        </authorList>
    </citation>
    <scope>NUCLEOTIDE SEQUENCE [LARGE SCALE GENOMIC DNA]</scope>
    <source>
        <strain evidence="1">HL-2020</strain>
        <tissue evidence="1">Leaf</tissue>
    </source>
</reference>
<sequence>MEGSFLRPVPFSFGFSPYRPPPPPLPFSYRPPPLPPLPLPLPAPHPYQFTGEPIFAFADVCNEEYPVYAVELWAIKVGLRHALSSGVQFINVDTDSTDASLGVSGGGTLRLSFISLVRLIDYIKTAWHWGFLALFRVSQMKPLAMNARSKCMAFGQYGNWPFSVFKEFNQNRAEATKDFGHLVFSDAEYHQIQHCKFSQTTQLKSNDIQIRLQSQQRRKYIDIKATEYIDIKATKLH</sequence>
<dbReference type="OrthoDB" id="1193612at2759"/>
<dbReference type="AlphaFoldDB" id="A0A835GWB6"/>
<accession>A0A835GWB6</accession>
<evidence type="ECO:0000313" key="1">
    <source>
        <dbReference type="EMBL" id="KAF9588725.1"/>
    </source>
</evidence>
<protein>
    <submittedName>
        <fullName evidence="1">Uncharacterized protein</fullName>
    </submittedName>
</protein>
<proteinExistence type="predicted"/>
<organism evidence="1 2">
    <name type="scientific">Coptis chinensis</name>
    <dbReference type="NCBI Taxonomy" id="261450"/>
    <lineage>
        <taxon>Eukaryota</taxon>
        <taxon>Viridiplantae</taxon>
        <taxon>Streptophyta</taxon>
        <taxon>Embryophyta</taxon>
        <taxon>Tracheophyta</taxon>
        <taxon>Spermatophyta</taxon>
        <taxon>Magnoliopsida</taxon>
        <taxon>Ranunculales</taxon>
        <taxon>Ranunculaceae</taxon>
        <taxon>Coptidoideae</taxon>
        <taxon>Coptis</taxon>
    </lineage>
</organism>